<dbReference type="KEGG" id="slt:Slit_1230"/>
<keyword evidence="5" id="KW-1185">Reference proteome</keyword>
<dbReference type="InterPro" id="IPR001082">
    <property type="entry name" value="Pilin"/>
</dbReference>
<dbReference type="HOGENOM" id="CLU_899772_0_0_4"/>
<feature type="transmembrane region" description="Helical" evidence="2">
    <location>
        <begin position="166"/>
        <end position="190"/>
    </location>
</feature>
<dbReference type="EMBL" id="CP001965">
    <property type="protein sequence ID" value="ADE11467.1"/>
    <property type="molecule type" value="Genomic_DNA"/>
</dbReference>
<dbReference type="Gene3D" id="3.30.700.10">
    <property type="entry name" value="Glycoprotein, Type 4 Pilin"/>
    <property type="match status" value="1"/>
</dbReference>
<dbReference type="Pfam" id="PF00114">
    <property type="entry name" value="Pilin"/>
    <property type="match status" value="1"/>
</dbReference>
<dbReference type="InterPro" id="IPR045584">
    <property type="entry name" value="Pilin-like"/>
</dbReference>
<accession>D5CR81</accession>
<keyword evidence="2" id="KW-0812">Transmembrane</keyword>
<dbReference type="Pfam" id="PF10947">
    <property type="entry name" value="DUF2628"/>
    <property type="match status" value="1"/>
</dbReference>
<keyword evidence="2" id="KW-1133">Transmembrane helix</keyword>
<dbReference type="GO" id="GO:0007155">
    <property type="term" value="P:cell adhesion"/>
    <property type="evidence" value="ECO:0007669"/>
    <property type="project" value="InterPro"/>
</dbReference>
<feature type="transmembrane region" description="Helical" evidence="2">
    <location>
        <begin position="79"/>
        <end position="100"/>
    </location>
</feature>
<evidence type="ECO:0000313" key="4">
    <source>
        <dbReference type="EMBL" id="ADE11467.1"/>
    </source>
</evidence>
<feature type="signal peptide" evidence="3">
    <location>
        <begin position="1"/>
        <end position="19"/>
    </location>
</feature>
<evidence type="ECO:0008006" key="6">
    <source>
        <dbReference type="Google" id="ProtNLM"/>
    </source>
</evidence>
<feature type="transmembrane region" description="Helical" evidence="2">
    <location>
        <begin position="54"/>
        <end position="72"/>
    </location>
</feature>
<evidence type="ECO:0000256" key="2">
    <source>
        <dbReference type="SAM" id="Phobius"/>
    </source>
</evidence>
<evidence type="ECO:0000256" key="3">
    <source>
        <dbReference type="SAM" id="SignalP"/>
    </source>
</evidence>
<keyword evidence="3" id="KW-0732">Signal</keyword>
<keyword evidence="2" id="KW-0472">Membrane</keyword>
<reference evidence="4 5" key="1">
    <citation type="submission" date="2010-03" db="EMBL/GenBank/DDBJ databases">
        <title>Complete sequence of Sideroxydans lithotrophicus ES-1.</title>
        <authorList>
            <consortium name="US DOE Joint Genome Institute"/>
            <person name="Lucas S."/>
            <person name="Copeland A."/>
            <person name="Lapidus A."/>
            <person name="Cheng J.-F."/>
            <person name="Bruce D."/>
            <person name="Goodwin L."/>
            <person name="Pitluck S."/>
            <person name="Munk A.C."/>
            <person name="Detter J.C."/>
            <person name="Han C."/>
            <person name="Tapia R."/>
            <person name="Larimer F."/>
            <person name="Land M."/>
            <person name="Hauser L."/>
            <person name="Kyrpides N."/>
            <person name="Ivanova N."/>
            <person name="Emerson D."/>
            <person name="Woyke T."/>
        </authorList>
    </citation>
    <scope>NUCLEOTIDE SEQUENCE [LARGE SCALE GENOMIC DNA]</scope>
    <source>
        <strain evidence="4 5">ES-1</strain>
    </source>
</reference>
<dbReference type="GO" id="GO:0009289">
    <property type="term" value="C:pilus"/>
    <property type="evidence" value="ECO:0007669"/>
    <property type="project" value="InterPro"/>
</dbReference>
<proteinExistence type="inferred from homology"/>
<dbReference type="eggNOG" id="COG4969">
    <property type="taxonomic scope" value="Bacteria"/>
</dbReference>
<organism evidence="4 5">
    <name type="scientific">Sideroxydans lithotrophicus (strain ES-1)</name>
    <dbReference type="NCBI Taxonomy" id="580332"/>
    <lineage>
        <taxon>Bacteria</taxon>
        <taxon>Pseudomonadati</taxon>
        <taxon>Pseudomonadota</taxon>
        <taxon>Betaproteobacteria</taxon>
        <taxon>Nitrosomonadales</taxon>
        <taxon>Gallionellaceae</taxon>
        <taxon>Sideroxydans</taxon>
    </lineage>
</organism>
<protein>
    <recommendedName>
        <fullName evidence="6">Fimbrial protein pilin</fullName>
    </recommendedName>
</protein>
<evidence type="ECO:0000256" key="1">
    <source>
        <dbReference type="ARBA" id="ARBA00005233"/>
    </source>
</evidence>
<feature type="chain" id="PRO_5003069680" description="Fimbrial protein pilin" evidence="3">
    <location>
        <begin position="20"/>
        <end position="300"/>
    </location>
</feature>
<dbReference type="AlphaFoldDB" id="D5CR81"/>
<sequence precursor="true">MKCGAALVQTGLAASGANAAEPASDEDYYKAIIGPQNQEYYLERFFRFDDEGKILPTWNWSAFLVTSYWLLYRKMWVQAAIYFIIPLLLLALFWIVGFAVGRGSGFLITLGNFLYLAAVFIGVPMYANAAYYKHCKKMIAEVQATTQDTQRQLGELAGKGGTSKSVVFLVMFLAIVGFVGIVAAIAIPAYQDSAIRARMSQAVVVGRSAEDYVDAYYSTYRTTPRNLEAADFLSSLPSAVKSVTIDSQSGTVTITMKGAAAIEDKTIRFVPAQGGDQLRWACMSDDIQDRYLPQECRRSK</sequence>
<feature type="transmembrane region" description="Helical" evidence="2">
    <location>
        <begin position="106"/>
        <end position="127"/>
    </location>
</feature>
<name>D5CR81_SIDLE</name>
<evidence type="ECO:0000313" key="5">
    <source>
        <dbReference type="Proteomes" id="UP000001625"/>
    </source>
</evidence>
<gene>
    <name evidence="4" type="ordered locus">Slit_1230</name>
</gene>
<comment type="similarity">
    <text evidence="1">Belongs to the N-Me-Phe pilin family.</text>
</comment>
<dbReference type="InterPro" id="IPR024399">
    <property type="entry name" value="DUF2628"/>
</dbReference>
<dbReference type="Proteomes" id="UP000001625">
    <property type="component" value="Chromosome"/>
</dbReference>
<dbReference type="STRING" id="580332.Slit_1230"/>
<dbReference type="SUPFAM" id="SSF54523">
    <property type="entry name" value="Pili subunits"/>
    <property type="match status" value="1"/>
</dbReference>